<name>A0A1U9KSS2_9PROT</name>
<evidence type="ECO:0000256" key="8">
    <source>
        <dbReference type="ARBA" id="ARBA00022989"/>
    </source>
</evidence>
<accession>A0A1U9KSS2</accession>
<dbReference type="GO" id="GO:0009425">
    <property type="term" value="C:bacterial-type flagellum basal body"/>
    <property type="evidence" value="ECO:0007669"/>
    <property type="project" value="InterPro"/>
</dbReference>
<comment type="subcellular location">
    <subcellularLocation>
        <location evidence="10">Cell inner membrane</location>
    </subcellularLocation>
    <subcellularLocation>
        <location evidence="2">Cell membrane</location>
        <topology evidence="2">Single-pass membrane protein</topology>
    </subcellularLocation>
</comment>
<sequence length="134" mass="14583">MAAVAILLAFAAGGGMYVWKMKHSAKSPQAAVAASPFNLPLPTMMATLDSDSGHASFVRVTAQLQLASEQDAGVVRQKFPQIEDLFQTYLHDTRPDELSGSGIYRLREALFAQISNVLAPVSLRDLFFTELLVQ</sequence>
<keyword evidence="5 10" id="KW-0145">Chemotaxis</keyword>
<evidence type="ECO:0000256" key="4">
    <source>
        <dbReference type="ARBA" id="ARBA00022475"/>
    </source>
</evidence>
<dbReference type="EMBL" id="CP014691">
    <property type="protein sequence ID" value="AQS88876.1"/>
    <property type="molecule type" value="Genomic_DNA"/>
</dbReference>
<keyword evidence="6" id="KW-0812">Transmembrane</keyword>
<evidence type="ECO:0000256" key="3">
    <source>
        <dbReference type="ARBA" id="ARBA00008281"/>
    </source>
</evidence>
<comment type="similarity">
    <text evidence="3 10">Belongs to the FliL family.</text>
</comment>
<keyword evidence="12" id="KW-1185">Reference proteome</keyword>
<dbReference type="GO" id="GO:0006935">
    <property type="term" value="P:chemotaxis"/>
    <property type="evidence" value="ECO:0007669"/>
    <property type="project" value="UniProtKB-KW"/>
</dbReference>
<evidence type="ECO:0000313" key="11">
    <source>
        <dbReference type="EMBL" id="AQS88876.1"/>
    </source>
</evidence>
<dbReference type="KEGG" id="nch:A0U93_14190"/>
<dbReference type="PANTHER" id="PTHR35091">
    <property type="entry name" value="FLAGELLAR PROTEIN FLIL"/>
    <property type="match status" value="1"/>
</dbReference>
<evidence type="ECO:0000313" key="12">
    <source>
        <dbReference type="Proteomes" id="UP000188604"/>
    </source>
</evidence>
<keyword evidence="9 10" id="KW-0472">Membrane</keyword>
<dbReference type="InterPro" id="IPR005503">
    <property type="entry name" value="FliL"/>
</dbReference>
<evidence type="ECO:0000256" key="2">
    <source>
        <dbReference type="ARBA" id="ARBA00004162"/>
    </source>
</evidence>
<evidence type="ECO:0000256" key="6">
    <source>
        <dbReference type="ARBA" id="ARBA00022692"/>
    </source>
</evidence>
<dbReference type="AlphaFoldDB" id="A0A1U9KSS2"/>
<evidence type="ECO:0000256" key="5">
    <source>
        <dbReference type="ARBA" id="ARBA00022500"/>
    </source>
</evidence>
<dbReference type="GO" id="GO:0005886">
    <property type="term" value="C:plasma membrane"/>
    <property type="evidence" value="ECO:0007669"/>
    <property type="project" value="UniProtKB-SubCell"/>
</dbReference>
<keyword evidence="4" id="KW-1003">Cell membrane</keyword>
<organism evidence="11 12">
    <name type="scientific">Neoasaia chiangmaiensis</name>
    <dbReference type="NCBI Taxonomy" id="320497"/>
    <lineage>
        <taxon>Bacteria</taxon>
        <taxon>Pseudomonadati</taxon>
        <taxon>Pseudomonadota</taxon>
        <taxon>Alphaproteobacteria</taxon>
        <taxon>Acetobacterales</taxon>
        <taxon>Acetobacteraceae</taxon>
        <taxon>Neoasaia</taxon>
    </lineage>
</organism>
<protein>
    <recommendedName>
        <fullName evidence="10">Flagellar protein FliL</fullName>
    </recommendedName>
</protein>
<evidence type="ECO:0000256" key="1">
    <source>
        <dbReference type="ARBA" id="ARBA00002254"/>
    </source>
</evidence>
<dbReference type="Proteomes" id="UP000188604">
    <property type="component" value="Chromosome"/>
</dbReference>
<evidence type="ECO:0000256" key="9">
    <source>
        <dbReference type="ARBA" id="ARBA00023136"/>
    </source>
</evidence>
<gene>
    <name evidence="11" type="ORF">A0U93_14190</name>
</gene>
<comment type="function">
    <text evidence="1 10">Controls the rotational direction of flagella during chemotaxis.</text>
</comment>
<keyword evidence="8" id="KW-1133">Transmembrane helix</keyword>
<evidence type="ECO:0000256" key="10">
    <source>
        <dbReference type="RuleBase" id="RU364125"/>
    </source>
</evidence>
<dbReference type="GO" id="GO:0071978">
    <property type="term" value="P:bacterial-type flagellum-dependent swarming motility"/>
    <property type="evidence" value="ECO:0007669"/>
    <property type="project" value="TreeGrafter"/>
</dbReference>
<evidence type="ECO:0000256" key="7">
    <source>
        <dbReference type="ARBA" id="ARBA00022779"/>
    </source>
</evidence>
<reference evidence="11 12" key="1">
    <citation type="submission" date="2016-03" db="EMBL/GenBank/DDBJ databases">
        <title>Acetic acid bacteria sequencing.</title>
        <authorList>
            <person name="Brandt J."/>
            <person name="Jakob F."/>
            <person name="Vogel R.F."/>
        </authorList>
    </citation>
    <scope>NUCLEOTIDE SEQUENCE [LARGE SCALE GENOMIC DNA]</scope>
    <source>
        <strain evidence="11 12">NBRC 101099</strain>
    </source>
</reference>
<dbReference type="Pfam" id="PF03748">
    <property type="entry name" value="FliL"/>
    <property type="match status" value="1"/>
</dbReference>
<keyword evidence="7 10" id="KW-0283">Flagellar rotation</keyword>
<dbReference type="PANTHER" id="PTHR35091:SF2">
    <property type="entry name" value="FLAGELLAR PROTEIN FLIL"/>
    <property type="match status" value="1"/>
</dbReference>
<dbReference type="STRING" id="320497.A0U93_14190"/>
<keyword evidence="10" id="KW-0997">Cell inner membrane</keyword>
<proteinExistence type="inferred from homology"/>